<comment type="similarity">
    <text evidence="3 7">Belongs to the flagella basal body rod proteins family.</text>
</comment>
<dbReference type="InterPro" id="IPR053927">
    <property type="entry name" value="FlgK_helical"/>
</dbReference>
<dbReference type="GO" id="GO:0005198">
    <property type="term" value="F:structural molecule activity"/>
    <property type="evidence" value="ECO:0007669"/>
    <property type="project" value="UniProtKB-UniRule"/>
</dbReference>
<keyword evidence="5 7" id="KW-0964">Secreted</keyword>
<evidence type="ECO:0000256" key="3">
    <source>
        <dbReference type="ARBA" id="ARBA00009677"/>
    </source>
</evidence>
<dbReference type="InterPro" id="IPR049119">
    <property type="entry name" value="FlgK_D2-like"/>
</dbReference>
<dbReference type="Pfam" id="PF22638">
    <property type="entry name" value="FlgK_D1"/>
    <property type="match status" value="1"/>
</dbReference>
<dbReference type="PANTHER" id="PTHR30033">
    <property type="entry name" value="FLAGELLAR HOOK-ASSOCIATED PROTEIN 1"/>
    <property type="match status" value="1"/>
</dbReference>
<protein>
    <recommendedName>
        <fullName evidence="4 7">Flagellar hook-associated protein 1</fullName>
        <shortName evidence="7">HAP1</shortName>
    </recommendedName>
</protein>
<dbReference type="PRINTS" id="PR01005">
    <property type="entry name" value="FLGHOOKAP1"/>
</dbReference>
<dbReference type="Proteomes" id="UP000481517">
    <property type="component" value="Unassembled WGS sequence"/>
</dbReference>
<evidence type="ECO:0000256" key="4">
    <source>
        <dbReference type="ARBA" id="ARBA00016244"/>
    </source>
</evidence>
<accession>A0A6S6WNH6</accession>
<name>A0A6S6WNH6_9GAMM</name>
<dbReference type="Pfam" id="PF06429">
    <property type="entry name" value="Flg_bbr_C"/>
    <property type="match status" value="1"/>
</dbReference>
<keyword evidence="12" id="KW-1185">Reference proteome</keyword>
<gene>
    <name evidence="7 11" type="primary">flgK</name>
    <name evidence="11" type="ORF">PSI9734_01458</name>
</gene>
<dbReference type="AlphaFoldDB" id="A0A6S6WNH6"/>
<dbReference type="Pfam" id="PF21158">
    <property type="entry name" value="flgK_1st_1"/>
    <property type="match status" value="1"/>
</dbReference>
<feature type="domain" description="Flagellar hook-associated protein 1 D2-like" evidence="9">
    <location>
        <begin position="328"/>
        <end position="405"/>
    </location>
</feature>
<dbReference type="EMBL" id="CADCXY010000003">
    <property type="protein sequence ID" value="CAB0151040.1"/>
    <property type="molecule type" value="Genomic_DNA"/>
</dbReference>
<evidence type="ECO:0000256" key="7">
    <source>
        <dbReference type="RuleBase" id="RU362065"/>
    </source>
</evidence>
<keyword evidence="11" id="KW-0282">Flagellum</keyword>
<evidence type="ECO:0000256" key="5">
    <source>
        <dbReference type="ARBA" id="ARBA00022525"/>
    </source>
</evidence>
<keyword evidence="6 7" id="KW-0975">Bacterial flagellum</keyword>
<reference evidence="11 12" key="1">
    <citation type="submission" date="2020-02" db="EMBL/GenBank/DDBJ databases">
        <authorList>
            <person name="Rodrigo-Torres L."/>
            <person name="Arahal R. D."/>
            <person name="Lucena T."/>
        </authorList>
    </citation>
    <scope>NUCLEOTIDE SEQUENCE [LARGE SCALE GENOMIC DNA]</scope>
    <source>
        <strain evidence="11 12">CECT 9734</strain>
    </source>
</reference>
<dbReference type="SUPFAM" id="SSF64518">
    <property type="entry name" value="Phase 1 flagellin"/>
    <property type="match status" value="1"/>
</dbReference>
<keyword evidence="11" id="KW-0969">Cilium</keyword>
<feature type="domain" description="Flagellar basal-body/hook protein C-terminal" evidence="8">
    <location>
        <begin position="494"/>
        <end position="533"/>
    </location>
</feature>
<sequence length="534" mass="56623">MSIFSIGLSGIRAAQAGLYTTSNNISNVGTPGYNREILQLSENKAQGVQVDGMQRQFNQLVANRLNAASGSLESLDTYFTQLQQIDNVLADERSGLNVVMEKFFASLSQVAGNPADSAAREGAMGSAKVLTAQFRSFDSYLSDIGASVDRQLAFEVNSVNTLTEQVAALNKEILMAKATVDGAPNSLLNQRDQLVHELSQKVDIRVNQQDSGSYSIALSDGSQLVAGDLASQLKVVTDKADPSQVSIVHTDITGAEKPLAESVFNRGAVAGLLEFRSDSLSKLENQVGQMVVAFTAAFNELHSTGVDLNRQPGQAMFSAGQTVTYPHADNQSATTATTTISDASAVLATDYQVRQTASGLQVTRLDTGKVVAANYDAATSTLAFNGLEVTFDGALAEGDSFKLKPLAEQAANFELLLSDGDQIAASESGASGDNRIALALTQLQSEPLVQGNRSLSQAYGAIINGVGNQMNIVQANKAAQQGLTEQLQGLQQSESGVNLDEEAANLIRYQQYYQANAKVIETGTTLLDTILSLR</sequence>
<evidence type="ECO:0000313" key="11">
    <source>
        <dbReference type="EMBL" id="CAB0151040.1"/>
    </source>
</evidence>
<feature type="domain" description="Flagellar hook-associated protein FlgK helical" evidence="10">
    <location>
        <begin position="82"/>
        <end position="317"/>
    </location>
</feature>
<dbReference type="GO" id="GO:0044780">
    <property type="term" value="P:bacterial-type flagellum assembly"/>
    <property type="evidence" value="ECO:0007669"/>
    <property type="project" value="InterPro"/>
</dbReference>
<proteinExistence type="inferred from homology"/>
<dbReference type="InterPro" id="IPR010930">
    <property type="entry name" value="Flg_bb/hook_C_dom"/>
</dbReference>
<dbReference type="InterPro" id="IPR002371">
    <property type="entry name" value="FlgK"/>
</dbReference>
<evidence type="ECO:0000313" key="12">
    <source>
        <dbReference type="Proteomes" id="UP000481517"/>
    </source>
</evidence>
<evidence type="ECO:0000256" key="1">
    <source>
        <dbReference type="ARBA" id="ARBA00004365"/>
    </source>
</evidence>
<evidence type="ECO:0000259" key="9">
    <source>
        <dbReference type="Pfam" id="PF21158"/>
    </source>
</evidence>
<evidence type="ECO:0000259" key="10">
    <source>
        <dbReference type="Pfam" id="PF22638"/>
    </source>
</evidence>
<dbReference type="GO" id="GO:0005576">
    <property type="term" value="C:extracellular region"/>
    <property type="evidence" value="ECO:0007669"/>
    <property type="project" value="UniProtKB-SubCell"/>
</dbReference>
<keyword evidence="11" id="KW-0966">Cell projection</keyword>
<evidence type="ECO:0000256" key="6">
    <source>
        <dbReference type="ARBA" id="ARBA00023143"/>
    </source>
</evidence>
<comment type="subcellular location">
    <subcellularLocation>
        <location evidence="1 7">Bacterial flagellum</location>
    </subcellularLocation>
    <subcellularLocation>
        <location evidence="2 7">Secreted</location>
    </subcellularLocation>
</comment>
<evidence type="ECO:0000259" key="8">
    <source>
        <dbReference type="Pfam" id="PF06429"/>
    </source>
</evidence>
<organism evidence="11 12">
    <name type="scientific">Pseudidiomarina piscicola</name>
    <dbReference type="NCBI Taxonomy" id="2614830"/>
    <lineage>
        <taxon>Bacteria</taxon>
        <taxon>Pseudomonadati</taxon>
        <taxon>Pseudomonadota</taxon>
        <taxon>Gammaproteobacteria</taxon>
        <taxon>Alteromonadales</taxon>
        <taxon>Idiomarinaceae</taxon>
        <taxon>Pseudidiomarina</taxon>
    </lineage>
</organism>
<dbReference type="PANTHER" id="PTHR30033:SF1">
    <property type="entry name" value="FLAGELLAR HOOK-ASSOCIATED PROTEIN 1"/>
    <property type="match status" value="1"/>
</dbReference>
<evidence type="ECO:0000256" key="2">
    <source>
        <dbReference type="ARBA" id="ARBA00004613"/>
    </source>
</evidence>
<dbReference type="NCBIfam" id="TIGR02492">
    <property type="entry name" value="flgK_ends"/>
    <property type="match status" value="1"/>
</dbReference>
<dbReference type="GO" id="GO:0009424">
    <property type="term" value="C:bacterial-type flagellum hook"/>
    <property type="evidence" value="ECO:0007669"/>
    <property type="project" value="UniProtKB-UniRule"/>
</dbReference>
<dbReference type="RefSeq" id="WP_173920446.1">
    <property type="nucleotide sequence ID" value="NZ_CADCXY010000003.1"/>
</dbReference>